<evidence type="ECO:0000256" key="2">
    <source>
        <dbReference type="ARBA" id="ARBA00023136"/>
    </source>
</evidence>
<dbReference type="GO" id="GO:0005886">
    <property type="term" value="C:plasma membrane"/>
    <property type="evidence" value="ECO:0007669"/>
    <property type="project" value="TreeGrafter"/>
</dbReference>
<dbReference type="Proteomes" id="UP000516437">
    <property type="component" value="Chromosome 3"/>
</dbReference>
<keyword evidence="4" id="KW-0812">Transmembrane</keyword>
<comment type="caution">
    <text evidence="6">The sequence shown here is derived from an EMBL/GenBank/DDBJ whole genome shotgun (WGS) entry which is preliminary data.</text>
</comment>
<keyword evidence="7" id="KW-1185">Reference proteome</keyword>
<evidence type="ECO:0000256" key="4">
    <source>
        <dbReference type="SAM" id="Phobius"/>
    </source>
</evidence>
<feature type="region of interest" description="Disordered" evidence="3">
    <location>
        <begin position="1"/>
        <end position="39"/>
    </location>
</feature>
<dbReference type="PANTHER" id="PTHR31234:SF35">
    <property type="entry name" value="LATE EMBRYOGENESIS ABUNDANT (LEA) HYDROXYPROLINE-RICH GLYCOPROTEIN FAMILY"/>
    <property type="match status" value="1"/>
</dbReference>
<feature type="transmembrane region" description="Helical" evidence="4">
    <location>
        <begin position="53"/>
        <end position="79"/>
    </location>
</feature>
<protein>
    <submittedName>
        <fullName evidence="6">Protein YLS9</fullName>
    </submittedName>
</protein>
<dbReference type="OrthoDB" id="777695at2759"/>
<reference evidence="6 7" key="2">
    <citation type="journal article" date="2019" name="Plant Biotechnol. J.">
        <title>The red bayberry genome and genetic basis of sex determination.</title>
        <authorList>
            <person name="Jia H.M."/>
            <person name="Jia H.J."/>
            <person name="Cai Q.L."/>
            <person name="Wang Y."/>
            <person name="Zhao H.B."/>
            <person name="Yang W.F."/>
            <person name="Wang G.Y."/>
            <person name="Li Y.H."/>
            <person name="Zhan D.L."/>
            <person name="Shen Y.T."/>
            <person name="Niu Q.F."/>
            <person name="Chang L."/>
            <person name="Qiu J."/>
            <person name="Zhao L."/>
            <person name="Xie H.B."/>
            <person name="Fu W.Y."/>
            <person name="Jin J."/>
            <person name="Li X.W."/>
            <person name="Jiao Y."/>
            <person name="Zhou C.C."/>
            <person name="Tu T."/>
            <person name="Chai C.Y."/>
            <person name="Gao J.L."/>
            <person name="Fan L.J."/>
            <person name="van de Weg E."/>
            <person name="Wang J.Y."/>
            <person name="Gao Z.S."/>
        </authorList>
    </citation>
    <scope>NUCLEOTIDE SEQUENCE [LARGE SCALE GENOMIC DNA]</scope>
    <source>
        <tissue evidence="6">Leaves</tissue>
    </source>
</reference>
<proteinExistence type="predicted"/>
<dbReference type="InterPro" id="IPR044839">
    <property type="entry name" value="NDR1-like"/>
</dbReference>
<evidence type="ECO:0000256" key="3">
    <source>
        <dbReference type="SAM" id="MobiDB-lite"/>
    </source>
</evidence>
<dbReference type="EMBL" id="RXIC02000059">
    <property type="protein sequence ID" value="KAB1201533.1"/>
    <property type="molecule type" value="Genomic_DNA"/>
</dbReference>
<dbReference type="AlphaFoldDB" id="A0A6A1W5F5"/>
<reference evidence="6" key="3">
    <citation type="submission" date="2019-09" db="EMBL/GenBank/DDBJ databases">
        <authorList>
            <person name="Gao Z."/>
        </authorList>
    </citation>
    <scope>NUCLEOTIDE SEQUENCE</scope>
    <source>
        <tissue evidence="6">Leaves</tissue>
    </source>
</reference>
<reference evidence="6" key="1">
    <citation type="submission" date="2018-07" db="EMBL/GenBank/DDBJ databases">
        <authorList>
            <person name="Gao Z.-S."/>
            <person name="Jia H.-M."/>
            <person name="Jia H.-J."/>
            <person name="Cai Q.-L."/>
            <person name="Wang Y."/>
            <person name="Zhao H.-B."/>
        </authorList>
    </citation>
    <scope>NUCLEOTIDE SEQUENCE</scope>
    <source>
        <tissue evidence="6">Leaves</tissue>
    </source>
</reference>
<gene>
    <name evidence="5" type="ORF">CJ030_MR0G003181</name>
    <name evidence="6" type="ORF">CJ030_MR3G012352</name>
</gene>
<evidence type="ECO:0000313" key="7">
    <source>
        <dbReference type="Proteomes" id="UP000516437"/>
    </source>
</evidence>
<evidence type="ECO:0000256" key="1">
    <source>
        <dbReference type="ARBA" id="ARBA00004370"/>
    </source>
</evidence>
<name>A0A6A1W5F5_9ROSI</name>
<organism evidence="6 7">
    <name type="scientific">Morella rubra</name>
    <name type="common">Chinese bayberry</name>
    <dbReference type="NCBI Taxonomy" id="262757"/>
    <lineage>
        <taxon>Eukaryota</taxon>
        <taxon>Viridiplantae</taxon>
        <taxon>Streptophyta</taxon>
        <taxon>Embryophyta</taxon>
        <taxon>Tracheophyta</taxon>
        <taxon>Spermatophyta</taxon>
        <taxon>Magnoliopsida</taxon>
        <taxon>eudicotyledons</taxon>
        <taxon>Gunneridae</taxon>
        <taxon>Pentapetalae</taxon>
        <taxon>rosids</taxon>
        <taxon>fabids</taxon>
        <taxon>Fagales</taxon>
        <taxon>Myricaceae</taxon>
        <taxon>Morella</taxon>
    </lineage>
</organism>
<keyword evidence="4" id="KW-1133">Transmembrane helix</keyword>
<sequence length="245" mass="27246">MTEQPVKPVLQKPPGYRDPSTPVQPGPRPPPSKAVLPTSYKPKKRRRSCCRPCCCCLFALILVLILVVAVACGIFYLWFEPRLPAFHLQSFRIPRFNVTVKTDGTYLDAQTITRVEAKNPNGKLSLFYKQSHVTVTLGEDDTELGPRKVPGFTQRKQNSTSLKAETGVRNQLVDDGVGKRLKAGFRNKEMVVKVEVRSRVGFIVDGQSVGPLGVKVICGGVSLKRLEAGYMPKCTINTLKWINIH</sequence>
<keyword evidence="2 4" id="KW-0472">Membrane</keyword>
<dbReference type="EMBL" id="RXIC02000021">
    <property type="protein sequence ID" value="KAB1219556.1"/>
    <property type="molecule type" value="Genomic_DNA"/>
</dbReference>
<accession>A0A6A1W5F5</accession>
<dbReference type="GO" id="GO:0098542">
    <property type="term" value="P:defense response to other organism"/>
    <property type="evidence" value="ECO:0007669"/>
    <property type="project" value="InterPro"/>
</dbReference>
<dbReference type="PANTHER" id="PTHR31234">
    <property type="entry name" value="LATE EMBRYOGENESIS ABUNDANT (LEA) HYDROXYPROLINE-RICH GLYCOPROTEIN FAMILY"/>
    <property type="match status" value="1"/>
</dbReference>
<feature type="compositionally biased region" description="Pro residues" evidence="3">
    <location>
        <begin position="22"/>
        <end position="32"/>
    </location>
</feature>
<evidence type="ECO:0000313" key="6">
    <source>
        <dbReference type="EMBL" id="KAB1219556.1"/>
    </source>
</evidence>
<evidence type="ECO:0000313" key="5">
    <source>
        <dbReference type="EMBL" id="KAB1201533.1"/>
    </source>
</evidence>
<comment type="subcellular location">
    <subcellularLocation>
        <location evidence="1">Membrane</location>
    </subcellularLocation>
</comment>